<feature type="repeat" description="ANK" evidence="3">
    <location>
        <begin position="1771"/>
        <end position="1813"/>
    </location>
</feature>
<dbReference type="PROSITE" id="PS50297">
    <property type="entry name" value="ANK_REP_REGION"/>
    <property type="match status" value="5"/>
</dbReference>
<dbReference type="Gene3D" id="3.40.50.300">
    <property type="entry name" value="P-loop containing nucleotide triphosphate hydrolases"/>
    <property type="match status" value="1"/>
</dbReference>
<evidence type="ECO:0000313" key="7">
    <source>
        <dbReference type="Proteomes" id="UP001172159"/>
    </source>
</evidence>
<dbReference type="InterPro" id="IPR056884">
    <property type="entry name" value="NPHP3-like_N"/>
</dbReference>
<keyword evidence="2 3" id="KW-0040">ANK repeat</keyword>
<evidence type="ECO:0000259" key="4">
    <source>
        <dbReference type="Pfam" id="PF22939"/>
    </source>
</evidence>
<dbReference type="EMBL" id="JAUKTV010000032">
    <property type="protein sequence ID" value="KAK0701139.1"/>
    <property type="molecule type" value="Genomic_DNA"/>
</dbReference>
<feature type="repeat" description="ANK" evidence="3">
    <location>
        <begin position="1454"/>
        <end position="1493"/>
    </location>
</feature>
<dbReference type="CDD" id="cd01120">
    <property type="entry name" value="RecA-like_superfamily"/>
    <property type="match status" value="1"/>
</dbReference>
<evidence type="ECO:0000259" key="5">
    <source>
        <dbReference type="Pfam" id="PF24883"/>
    </source>
</evidence>
<dbReference type="PROSITE" id="PS50088">
    <property type="entry name" value="ANK_REPEAT"/>
    <property type="match status" value="7"/>
</dbReference>
<dbReference type="Pfam" id="PF22939">
    <property type="entry name" value="WHD_GPIID"/>
    <property type="match status" value="1"/>
</dbReference>
<feature type="repeat" description="ANK" evidence="3">
    <location>
        <begin position="1125"/>
        <end position="1157"/>
    </location>
</feature>
<gene>
    <name evidence="6" type="ORF">B0T21DRAFT_417302</name>
</gene>
<dbReference type="PANTHER" id="PTHR24123">
    <property type="entry name" value="ANKYRIN REPEAT-CONTAINING"/>
    <property type="match status" value="1"/>
</dbReference>
<protein>
    <submittedName>
        <fullName evidence="6">Ankyrin repeat-containing domain protein</fullName>
    </submittedName>
</protein>
<evidence type="ECO:0000256" key="2">
    <source>
        <dbReference type="ARBA" id="ARBA00023043"/>
    </source>
</evidence>
<proteinExistence type="predicted"/>
<evidence type="ECO:0000256" key="1">
    <source>
        <dbReference type="ARBA" id="ARBA00022737"/>
    </source>
</evidence>
<keyword evidence="7" id="KW-1185">Reference proteome</keyword>
<comment type="caution">
    <text evidence="6">The sequence shown here is derived from an EMBL/GenBank/DDBJ whole genome shotgun (WGS) entry which is preliminary data.</text>
</comment>
<feature type="domain" description="GPI inositol-deacylase winged helix" evidence="4">
    <location>
        <begin position="319"/>
        <end position="394"/>
    </location>
</feature>
<dbReference type="Pfam" id="PF12796">
    <property type="entry name" value="Ank_2"/>
    <property type="match status" value="3"/>
</dbReference>
<reference evidence="6" key="1">
    <citation type="submission" date="2023-06" db="EMBL/GenBank/DDBJ databases">
        <title>Genome-scale phylogeny and comparative genomics of the fungal order Sordariales.</title>
        <authorList>
            <consortium name="Lawrence Berkeley National Laboratory"/>
            <person name="Hensen N."/>
            <person name="Bonometti L."/>
            <person name="Westerberg I."/>
            <person name="Brannstrom I.O."/>
            <person name="Guillou S."/>
            <person name="Cros-Aarteil S."/>
            <person name="Calhoun S."/>
            <person name="Haridas S."/>
            <person name="Kuo A."/>
            <person name="Mondo S."/>
            <person name="Pangilinan J."/>
            <person name="Riley R."/>
            <person name="Labutti K."/>
            <person name="Andreopoulos B."/>
            <person name="Lipzen A."/>
            <person name="Chen C."/>
            <person name="Yanf M."/>
            <person name="Daum C."/>
            <person name="Ng V."/>
            <person name="Clum A."/>
            <person name="Steindorff A."/>
            <person name="Ohm R."/>
            <person name="Martin F."/>
            <person name="Silar P."/>
            <person name="Natvig D."/>
            <person name="Lalanne C."/>
            <person name="Gautier V."/>
            <person name="Ament-Velasquez S.L."/>
            <person name="Kruys A."/>
            <person name="Hutchinson M.I."/>
            <person name="Powell A.J."/>
            <person name="Barry K."/>
            <person name="Miller A.N."/>
            <person name="Grigoriev I.V."/>
            <person name="Debuchy R."/>
            <person name="Gladieux P."/>
            <person name="Thoren M.H."/>
            <person name="Johannesson H."/>
        </authorList>
    </citation>
    <scope>NUCLEOTIDE SEQUENCE</scope>
    <source>
        <strain evidence="6">CBS 540.89</strain>
    </source>
</reference>
<dbReference type="Proteomes" id="UP001172159">
    <property type="component" value="Unassembled WGS sequence"/>
</dbReference>
<dbReference type="SUPFAM" id="SSF52540">
    <property type="entry name" value="P-loop containing nucleoside triphosphate hydrolases"/>
    <property type="match status" value="1"/>
</dbReference>
<dbReference type="InterPro" id="IPR027417">
    <property type="entry name" value="P-loop_NTPase"/>
</dbReference>
<dbReference type="InterPro" id="IPR051165">
    <property type="entry name" value="Multifunctional_ANK_Repeat"/>
</dbReference>
<keyword evidence="1" id="KW-0677">Repeat</keyword>
<sequence length="1980" mass="218737">MEMDTDLQMDVEVVGSDEDVDFIDADDVSTYNPDNILPETPQVIDRIRKWLQPTSYNIEDGEHRSLAPATSEYAKWHDGRHHGLLWIKGIPGSGKSVFAASLAHDLAKEGHPVLFFFFRQIIDANHKPFNLLCDWLDQILEYSPPLQKMLKAYVGEESDTRRALDSVGKNDMWMHLKTALAQTVGRVYLVADALVEMDSGNDEFLRELAMLGSWKPAKVKVLITSRPVATVEEPLRRMSTLQIRLEEPEDQIRIKEAVPGRANGLFLYAKLAMDAFLEPNADIHQVLNALPLDLNAMYTDLLREHAHRSRVPGGLQLLILSWVTHATRPLRLLELAAIIRTTYDDADMEMKEAKRLARAACGPLLEIQPDETVSVVHHSLTEFLLGSTRSADAASYPVLTLGPTHERLALSCLQYLSAGCLDDIKVTKTKENSPYLDYAPEWKVTSHSSTKLRYAFVEYDAENWTIHAAKSARAGLSSELVPPLLDRFLTPGPRFDAWLEMYVKILADRPDTVLDCLDVLKQTPLYHAADRGQHETVRVLIDAGANPNPDNYAGLKPLHQAARLNHAAVVAVLLASGVDPLTPKTRENPGRRCGNGPTTTGHTPLMYACQAGHLEALESFLPYLTDSKVHRALCWAIQSRRFKLIRRLIQLPGIDLNANVHGNTLFFEACLAGDVKSMESLVEAGADASMLSSYGCRSPLNAFCQGLSGGCRNRSLPRTEVDLVKRGLDLLIQAGADVNRRDGDMSVPLHRATANPVLLRLLLEAGADPNAEDTQGSTLLHTPRTDEEGFAVNRVLVEEGKADVNKRRKDGKTPLMIYLEGYDVKACIQFLEDFCPDCTLTDNEGNGPLHLAHPAIVAFFVKHGCDIDARDHSGDTPLTRLTRGRRSRDSLSEAMDEFLKLGASIHTRDYKGRTLLHKVITTPSSHQCTPGQGSTSSLDNLSYLVSLGLDLKVVDYSGNTVLHELIANGHKLKRHLSDWILPTTFNMLIVSGVDPEAANYSGRTILHLLHTYCQKSGTLAHVKPTLDLVLTACQNIDAADHTGVCPIHLAASESEVLTSRLIEAGADVSVATHKGLTPLHISAEAKQSNILGVLLTAIATGKYGEKQTIIDAAEHHPRSWPHGPSTRTPLYYACRSGRPESVALLLNAGAEVARESANLLAACSSFETAERDLLRSQQQDRSDRHDSDSEAHLITTRLDEILEMLAHHGLRISDWTAVGVACNAAIQSKSNYTAFCLAQILLKTTEQTEDAFWVRWSCLRQASAIRAFEETDAVSMVKDDLILQAQWLDQFLSAREFGLIERMYSVDDGGCDPAKFPRSGQSALHILTSFGYRGLLAKLAKEVDVKNLDDETWRRNQEDGGDPGPGSVIPLVLTACQRVLPNMEVLRFLVEELGASVNAHHIMHGWKPSTQSYGYYVGNSPLHYLSHGKHWWHVYQALPYLLSQRANPNARDGQGDTPLHRALDTGSYSTGIFNQEAVRVLLDAGACVDAANDKGVSCLDVAIESGDRELIQLLMAHGPRITATSMFSAVENEQIDLLELLLSAGGDPNTPRQMLKAAEPGNRTRRGIRYTTRPDDYLLYYTATKYPKRQPKTLKDGTWKIQELVGILLAYGADPFVRIWKSSNEIENTGHTTNADKPEALHETFVLHEILHHGGVPWPFLDLPGLDFERRNSEGQSFLLASCTDAKTFNCQRVGVRSNEESGVEEFFIESLLQKGAKPTALDNSGRNALHILLRSTPLSDMVVKTRPFRVLVEEMSRLDGALIDQPDPVEGQTPLHLALYATVISGSGTVKNWEEVIDVLLSAGADVSRADNAGNTCLHLLAPGLDRDATHRKLFQRFLDMGLDVNAANKKGETPAFHYLGQGRRERKAAWQWLVDCGAEPTVKDSRGRGLLHVVAEHEVDVVLFAKLTEKWGLDPMAADNERIMSSLDVAAACSNSSVISLFGEGEGGGLVERARAMEKALRKCSSFYHYYDDYDGED</sequence>
<evidence type="ECO:0000313" key="6">
    <source>
        <dbReference type="EMBL" id="KAK0701139.1"/>
    </source>
</evidence>
<feature type="repeat" description="ANK" evidence="3">
    <location>
        <begin position="553"/>
        <end position="579"/>
    </location>
</feature>
<dbReference type="Pfam" id="PF24883">
    <property type="entry name" value="NPHP3_N"/>
    <property type="match status" value="1"/>
</dbReference>
<feature type="repeat" description="ANK" evidence="3">
    <location>
        <begin position="1494"/>
        <end position="1526"/>
    </location>
</feature>
<name>A0AA39ZPD5_9PEZI</name>
<feature type="repeat" description="ANK" evidence="3">
    <location>
        <begin position="520"/>
        <end position="552"/>
    </location>
</feature>
<dbReference type="InterPro" id="IPR002110">
    <property type="entry name" value="Ankyrin_rpt"/>
</dbReference>
<accession>A0AA39ZPD5</accession>
<dbReference type="InterPro" id="IPR036770">
    <property type="entry name" value="Ankyrin_rpt-contain_sf"/>
</dbReference>
<feature type="repeat" description="ANK" evidence="3">
    <location>
        <begin position="661"/>
        <end position="693"/>
    </location>
</feature>
<dbReference type="SUPFAM" id="SSF48403">
    <property type="entry name" value="Ankyrin repeat"/>
    <property type="match status" value="5"/>
</dbReference>
<feature type="domain" description="Nephrocystin 3-like N-terminal" evidence="5">
    <location>
        <begin position="70"/>
        <end position="226"/>
    </location>
</feature>
<evidence type="ECO:0000256" key="3">
    <source>
        <dbReference type="PROSITE-ProRule" id="PRU00023"/>
    </source>
</evidence>
<dbReference type="InterPro" id="IPR054471">
    <property type="entry name" value="GPIID_WHD"/>
</dbReference>
<dbReference type="Gene3D" id="1.25.40.20">
    <property type="entry name" value="Ankyrin repeat-containing domain"/>
    <property type="match status" value="8"/>
</dbReference>
<dbReference type="PANTHER" id="PTHR24123:SF142">
    <property type="entry name" value="ANKYRIN"/>
    <property type="match status" value="1"/>
</dbReference>
<dbReference type="SMART" id="SM00248">
    <property type="entry name" value="ANK"/>
    <property type="match status" value="21"/>
</dbReference>
<dbReference type="PRINTS" id="PR01415">
    <property type="entry name" value="ANKYRIN"/>
</dbReference>
<dbReference type="Pfam" id="PF00023">
    <property type="entry name" value="Ank"/>
    <property type="match status" value="2"/>
</dbReference>
<organism evidence="6 7">
    <name type="scientific">Apiosordaria backusii</name>
    <dbReference type="NCBI Taxonomy" id="314023"/>
    <lineage>
        <taxon>Eukaryota</taxon>
        <taxon>Fungi</taxon>
        <taxon>Dikarya</taxon>
        <taxon>Ascomycota</taxon>
        <taxon>Pezizomycotina</taxon>
        <taxon>Sordariomycetes</taxon>
        <taxon>Sordariomycetidae</taxon>
        <taxon>Sordariales</taxon>
        <taxon>Lasiosphaeriaceae</taxon>
        <taxon>Apiosordaria</taxon>
    </lineage>
</organism>